<sequence length="311" mass="33213">MPKTDLYATLGVARDATPDAIRKAYRALAKKHHPDLNPGNAEAEERFKAVAAANDILGDADKRARYDRGEIDETGAEAPPEHPAYRRYADGAQGQRYRQSGGDTVSEDDFGDIFENLFRNGGGNPGGGTGPRRGRDQQYTLTVDFLDAVTGATKRLSLPDGRGLDVRIPPGIEDGQTMRLKGQGGPGRNGGPAGDALIEISVAPHRFFRREGRDIHVELPITLSEAVLGGKIVVPTPTGSVAMTIPKQADSGTVLRLRGRGIAAQGSQPAGDELVTLKLVLGKPDEGLEAFLREKPGDQGFDPRRSMTEAS</sequence>
<dbReference type="InterPro" id="IPR002939">
    <property type="entry name" value="DnaJ_C"/>
</dbReference>
<dbReference type="GO" id="GO:0042026">
    <property type="term" value="P:protein refolding"/>
    <property type="evidence" value="ECO:0007669"/>
    <property type="project" value="TreeGrafter"/>
</dbReference>
<evidence type="ECO:0000256" key="1">
    <source>
        <dbReference type="SAM" id="MobiDB-lite"/>
    </source>
</evidence>
<dbReference type="Proteomes" id="UP000708298">
    <property type="component" value="Unassembled WGS sequence"/>
</dbReference>
<dbReference type="Pfam" id="PF01556">
    <property type="entry name" value="DnaJ_C"/>
    <property type="match status" value="1"/>
</dbReference>
<reference evidence="3" key="1">
    <citation type="journal article" date="2021" name="Microorganisms">
        <title>Acidisoma silvae sp. nov. and Acidisomacellulosilytica sp. nov., Two Acidophilic Bacteria Isolated from Decaying Wood, Hydrolyzing Cellulose and Producing Poly-3-hydroxybutyrate.</title>
        <authorList>
            <person name="Mieszkin S."/>
            <person name="Pouder E."/>
            <person name="Uroz S."/>
            <person name="Simon-Colin C."/>
            <person name="Alain K."/>
        </authorList>
    </citation>
    <scope>NUCLEOTIDE SEQUENCE</scope>
    <source>
        <strain evidence="3">HW T2.11</strain>
    </source>
</reference>
<organism evidence="3 4">
    <name type="scientific">Acidisoma silvae</name>
    <dbReference type="NCBI Taxonomy" id="2802396"/>
    <lineage>
        <taxon>Bacteria</taxon>
        <taxon>Pseudomonadati</taxon>
        <taxon>Pseudomonadota</taxon>
        <taxon>Alphaproteobacteria</taxon>
        <taxon>Acetobacterales</taxon>
        <taxon>Acidocellaceae</taxon>
        <taxon>Acidisoma</taxon>
    </lineage>
</organism>
<dbReference type="PANTHER" id="PTHR43096:SF10">
    <property type="entry name" value="CHAPERONE PROTEIN DNAJ A6, CHLOROPLASTIC"/>
    <property type="match status" value="1"/>
</dbReference>
<feature type="region of interest" description="Disordered" evidence="1">
    <location>
        <begin position="161"/>
        <end position="190"/>
    </location>
</feature>
<reference evidence="3" key="2">
    <citation type="submission" date="2021-01" db="EMBL/GenBank/DDBJ databases">
        <authorList>
            <person name="Mieszkin S."/>
            <person name="Pouder E."/>
            <person name="Alain K."/>
        </authorList>
    </citation>
    <scope>NUCLEOTIDE SEQUENCE</scope>
    <source>
        <strain evidence="3">HW T2.11</strain>
    </source>
</reference>
<dbReference type="GO" id="GO:0005737">
    <property type="term" value="C:cytoplasm"/>
    <property type="evidence" value="ECO:0007669"/>
    <property type="project" value="TreeGrafter"/>
</dbReference>
<protein>
    <submittedName>
        <fullName evidence="3">J domain-containing protein</fullName>
    </submittedName>
</protein>
<accession>A0A963YQF7</accession>
<feature type="region of interest" description="Disordered" evidence="1">
    <location>
        <begin position="292"/>
        <end position="311"/>
    </location>
</feature>
<dbReference type="EMBL" id="JAESVB010000002">
    <property type="protein sequence ID" value="MCB8875080.1"/>
    <property type="molecule type" value="Genomic_DNA"/>
</dbReference>
<dbReference type="PRINTS" id="PR00625">
    <property type="entry name" value="JDOMAIN"/>
</dbReference>
<gene>
    <name evidence="3" type="ORF">ASILVAE211_07800</name>
</gene>
<dbReference type="InterPro" id="IPR001623">
    <property type="entry name" value="DnaJ_domain"/>
</dbReference>
<dbReference type="SUPFAM" id="SSF49493">
    <property type="entry name" value="HSP40/DnaJ peptide-binding domain"/>
    <property type="match status" value="2"/>
</dbReference>
<dbReference type="Gene3D" id="1.10.287.110">
    <property type="entry name" value="DnaJ domain"/>
    <property type="match status" value="1"/>
</dbReference>
<keyword evidence="4" id="KW-1185">Reference proteome</keyword>
<dbReference type="PROSITE" id="PS50076">
    <property type="entry name" value="DNAJ_2"/>
    <property type="match status" value="1"/>
</dbReference>
<dbReference type="RefSeq" id="WP_227320721.1">
    <property type="nucleotide sequence ID" value="NZ_JAESVB010000002.1"/>
</dbReference>
<comment type="caution">
    <text evidence="3">The sequence shown here is derived from an EMBL/GenBank/DDBJ whole genome shotgun (WGS) entry which is preliminary data.</text>
</comment>
<evidence type="ECO:0000259" key="2">
    <source>
        <dbReference type="PROSITE" id="PS50076"/>
    </source>
</evidence>
<dbReference type="Pfam" id="PF00226">
    <property type="entry name" value="DnaJ"/>
    <property type="match status" value="1"/>
</dbReference>
<dbReference type="AlphaFoldDB" id="A0A963YQF7"/>
<dbReference type="InterPro" id="IPR018253">
    <property type="entry name" value="DnaJ_domain_CS"/>
</dbReference>
<proteinExistence type="predicted"/>
<feature type="domain" description="J" evidence="2">
    <location>
        <begin position="5"/>
        <end position="70"/>
    </location>
</feature>
<dbReference type="SUPFAM" id="SSF46565">
    <property type="entry name" value="Chaperone J-domain"/>
    <property type="match status" value="1"/>
</dbReference>
<evidence type="ECO:0000313" key="3">
    <source>
        <dbReference type="EMBL" id="MCB8875080.1"/>
    </source>
</evidence>
<dbReference type="GO" id="GO:0051082">
    <property type="term" value="F:unfolded protein binding"/>
    <property type="evidence" value="ECO:0007669"/>
    <property type="project" value="InterPro"/>
</dbReference>
<dbReference type="SMART" id="SM00271">
    <property type="entry name" value="DnaJ"/>
    <property type="match status" value="1"/>
</dbReference>
<dbReference type="Gene3D" id="2.60.260.20">
    <property type="entry name" value="Urease metallochaperone UreE, N-terminal domain"/>
    <property type="match status" value="2"/>
</dbReference>
<dbReference type="CDD" id="cd10747">
    <property type="entry name" value="DnaJ_C"/>
    <property type="match status" value="1"/>
</dbReference>
<dbReference type="InterPro" id="IPR036869">
    <property type="entry name" value="J_dom_sf"/>
</dbReference>
<dbReference type="InterPro" id="IPR008971">
    <property type="entry name" value="HSP40/DnaJ_pept-bd"/>
</dbReference>
<dbReference type="PANTHER" id="PTHR43096">
    <property type="entry name" value="DNAJ HOMOLOG 1, MITOCHONDRIAL-RELATED"/>
    <property type="match status" value="1"/>
</dbReference>
<name>A0A963YQF7_9PROT</name>
<dbReference type="PROSITE" id="PS00636">
    <property type="entry name" value="DNAJ_1"/>
    <property type="match status" value="1"/>
</dbReference>
<dbReference type="CDD" id="cd06257">
    <property type="entry name" value="DnaJ"/>
    <property type="match status" value="1"/>
</dbReference>
<evidence type="ECO:0000313" key="4">
    <source>
        <dbReference type="Proteomes" id="UP000708298"/>
    </source>
</evidence>